<comment type="caution">
    <text evidence="2">The sequence shown here is derived from an EMBL/GenBank/DDBJ whole genome shotgun (WGS) entry which is preliminary data.</text>
</comment>
<evidence type="ECO:0000313" key="2">
    <source>
        <dbReference type="EMBL" id="GGH88133.1"/>
    </source>
</evidence>
<dbReference type="Proteomes" id="UP000637774">
    <property type="component" value="Unassembled WGS sequence"/>
</dbReference>
<feature type="region of interest" description="Disordered" evidence="1">
    <location>
        <begin position="473"/>
        <end position="495"/>
    </location>
</feature>
<evidence type="ECO:0000313" key="3">
    <source>
        <dbReference type="Proteomes" id="UP000637774"/>
    </source>
</evidence>
<organism evidence="2 3">
    <name type="scientific">Hymenobacter frigidus</name>
    <dbReference type="NCBI Taxonomy" id="1524095"/>
    <lineage>
        <taxon>Bacteria</taxon>
        <taxon>Pseudomonadati</taxon>
        <taxon>Bacteroidota</taxon>
        <taxon>Cytophagia</taxon>
        <taxon>Cytophagales</taxon>
        <taxon>Hymenobacteraceae</taxon>
        <taxon>Hymenobacter</taxon>
    </lineage>
</organism>
<keyword evidence="3" id="KW-1185">Reference proteome</keyword>
<protein>
    <submittedName>
        <fullName evidence="2">Uncharacterized protein</fullName>
    </submittedName>
</protein>
<reference evidence="3" key="1">
    <citation type="journal article" date="2019" name="Int. J. Syst. Evol. Microbiol.">
        <title>The Global Catalogue of Microorganisms (GCM) 10K type strain sequencing project: providing services to taxonomists for standard genome sequencing and annotation.</title>
        <authorList>
            <consortium name="The Broad Institute Genomics Platform"/>
            <consortium name="The Broad Institute Genome Sequencing Center for Infectious Disease"/>
            <person name="Wu L."/>
            <person name="Ma J."/>
        </authorList>
    </citation>
    <scope>NUCLEOTIDE SEQUENCE [LARGE SCALE GENOMIC DNA]</scope>
    <source>
        <strain evidence="3">CGMCC 1.14966</strain>
    </source>
</reference>
<accession>A0ABQ2A8G2</accession>
<gene>
    <name evidence="2" type="ORF">GCM10011495_28690</name>
</gene>
<sequence length="495" mass="54367">MPGIGDWEPYFGKALNFRLMMSTRFLLLALLLAALLLAAAPAARAQTYYLDLTGQLLSVPNRTVTVEQVVDGREGHAATGVVYRGLGNKSAAVLFRQGLAPELTAFVQAQLPARPTDHSVVLCLRQLRVSETITRMTEQASADLAADVYEHLTDGYHFVQSVGGHTNARALETTYLHAEHVALLLGQCMEQLNRADWTAAAARKPLSLAALASDVPASLAGGGRRGPVPPILRQAPRRGMYYRFEQFLANRPDTSLAFRLDTIRLRLGSELAMQKWAGVARVRPLPTDGSSHRKEFTGLWGFSDGQQLFVLHGKRFFPLVRQGSFFTFVGEAPLDQEYVLARAEAQARAGVMGVALMNKPDHTAEPMPYALDMRTGELAAYPGSRSSARPDTAFIYVYRPVPATGPALVKVRVNGREVGSLRPGQYLELPWFRHAQPLQLCFDGLPVTTPCQYLVPDKAQLNYLKINASGSASSWQWMPPAQGSADLDELDKQRQ</sequence>
<dbReference type="EMBL" id="BMGY01000029">
    <property type="protein sequence ID" value="GGH88133.1"/>
    <property type="molecule type" value="Genomic_DNA"/>
</dbReference>
<name>A0ABQ2A8G2_9BACT</name>
<proteinExistence type="predicted"/>
<evidence type="ECO:0000256" key="1">
    <source>
        <dbReference type="SAM" id="MobiDB-lite"/>
    </source>
</evidence>